<organism evidence="1 2">
    <name type="scientific">Collybia nuda</name>
    <dbReference type="NCBI Taxonomy" id="64659"/>
    <lineage>
        <taxon>Eukaryota</taxon>
        <taxon>Fungi</taxon>
        <taxon>Dikarya</taxon>
        <taxon>Basidiomycota</taxon>
        <taxon>Agaricomycotina</taxon>
        <taxon>Agaricomycetes</taxon>
        <taxon>Agaricomycetidae</taxon>
        <taxon>Agaricales</taxon>
        <taxon>Tricholomatineae</taxon>
        <taxon>Clitocybaceae</taxon>
        <taxon>Collybia</taxon>
    </lineage>
</organism>
<dbReference type="EMBL" id="MU150283">
    <property type="protein sequence ID" value="KAF9461496.1"/>
    <property type="molecule type" value="Genomic_DNA"/>
</dbReference>
<dbReference type="Proteomes" id="UP000807353">
    <property type="component" value="Unassembled WGS sequence"/>
</dbReference>
<name>A0A9P6CD77_9AGAR</name>
<dbReference type="AlphaFoldDB" id="A0A9P6CD77"/>
<gene>
    <name evidence="1" type="ORF">BDZ94DRAFT_1263492</name>
</gene>
<accession>A0A9P6CD77</accession>
<evidence type="ECO:0000313" key="1">
    <source>
        <dbReference type="EMBL" id="KAF9461496.1"/>
    </source>
</evidence>
<dbReference type="OrthoDB" id="2745518at2759"/>
<keyword evidence="2" id="KW-1185">Reference proteome</keyword>
<protein>
    <submittedName>
        <fullName evidence="1">Uncharacterized protein</fullName>
    </submittedName>
</protein>
<evidence type="ECO:0000313" key="2">
    <source>
        <dbReference type="Proteomes" id="UP000807353"/>
    </source>
</evidence>
<proteinExistence type="predicted"/>
<comment type="caution">
    <text evidence="1">The sequence shown here is derived from an EMBL/GenBank/DDBJ whole genome shotgun (WGS) entry which is preliminary data.</text>
</comment>
<reference evidence="1" key="1">
    <citation type="submission" date="2020-11" db="EMBL/GenBank/DDBJ databases">
        <authorList>
            <consortium name="DOE Joint Genome Institute"/>
            <person name="Ahrendt S."/>
            <person name="Riley R."/>
            <person name="Andreopoulos W."/>
            <person name="Labutti K."/>
            <person name="Pangilinan J."/>
            <person name="Ruiz-Duenas F.J."/>
            <person name="Barrasa J.M."/>
            <person name="Sanchez-Garcia M."/>
            <person name="Camarero S."/>
            <person name="Miyauchi S."/>
            <person name="Serrano A."/>
            <person name="Linde D."/>
            <person name="Babiker R."/>
            <person name="Drula E."/>
            <person name="Ayuso-Fernandez I."/>
            <person name="Pacheco R."/>
            <person name="Padilla G."/>
            <person name="Ferreira P."/>
            <person name="Barriuso J."/>
            <person name="Kellner H."/>
            <person name="Castanera R."/>
            <person name="Alfaro M."/>
            <person name="Ramirez L."/>
            <person name="Pisabarro A.G."/>
            <person name="Kuo A."/>
            <person name="Tritt A."/>
            <person name="Lipzen A."/>
            <person name="He G."/>
            <person name="Yan M."/>
            <person name="Ng V."/>
            <person name="Cullen D."/>
            <person name="Martin F."/>
            <person name="Rosso M.-N."/>
            <person name="Henrissat B."/>
            <person name="Hibbett D."/>
            <person name="Martinez A.T."/>
            <person name="Grigoriev I.V."/>
        </authorList>
    </citation>
    <scope>NUCLEOTIDE SEQUENCE</scope>
    <source>
        <strain evidence="1">CBS 247.69</strain>
    </source>
</reference>
<sequence>MFEWRRGVHLCNETNWDYLKGQVGYDLHHQFKGKLWSNRAEKGFRAALRNIEYPVLMNELSEMRPDGYKEWTKQQWICFDCLRQFITDILPFWWLGVKRKANLPIMKDCRYGYDCSDQINPGHADLYNHLCTPVQVARGLLRRVVPA</sequence>